<evidence type="ECO:0000313" key="8">
    <source>
        <dbReference type="Proteomes" id="UP000509414"/>
    </source>
</evidence>
<dbReference type="Gene3D" id="3.30.70.1070">
    <property type="entry name" value="Sporulation related repeat"/>
    <property type="match status" value="1"/>
</dbReference>
<evidence type="ECO:0000256" key="5">
    <source>
        <dbReference type="RuleBase" id="RU003495"/>
    </source>
</evidence>
<keyword evidence="1" id="KW-0732">Signal</keyword>
<organism evidence="7 8">
    <name type="scientific">Candidatus Campylobacter infans</name>
    <dbReference type="NCBI Taxonomy" id="2561898"/>
    <lineage>
        <taxon>Bacteria</taxon>
        <taxon>Pseudomonadati</taxon>
        <taxon>Campylobacterota</taxon>
        <taxon>Epsilonproteobacteria</taxon>
        <taxon>Campylobacterales</taxon>
        <taxon>Campylobacteraceae</taxon>
        <taxon>Campylobacter</taxon>
    </lineage>
</organism>
<sequence>MLFQKNKIHQILIFALLSGFLLAGCGSAQLPRYDAWEFKNAPSSGDFKSKPSTSPASQKATMRPYTINGKTYYPTTVNIGDQATGIASWYGPNFHGKKTSNGEIYNMHAMTAAHKTLPMNTIIKVTNLRNNRTTQVRINDRGPFVAGRIIDLSKSAANKIDMLSSGTAPVRLEVVGFYGDYSGHNTSAYGKSNGGAHTNPNTNSKFDDFGGVGVISTAGVSGGTFMIQIGAFKNPAGAKTYQQKYNGHGGYKTIIKSYTDDENNLHRVFLTGFRSQAEAKDFIKANADLSGAFIVRE</sequence>
<dbReference type="KEGG" id="cinf:CINF_0555"/>
<keyword evidence="3 4" id="KW-0961">Cell wall biogenesis/degradation</keyword>
<name>A0A7H9CIJ7_9BACT</name>
<dbReference type="SUPFAM" id="SSF50685">
    <property type="entry name" value="Barwin-like endoglucanases"/>
    <property type="match status" value="1"/>
</dbReference>
<dbReference type="InterPro" id="IPR012997">
    <property type="entry name" value="RplA"/>
</dbReference>
<dbReference type="PANTHER" id="PTHR34183:SF1">
    <property type="entry name" value="ENDOLYTIC PEPTIDOGLYCAN TRANSGLYCOSYLASE RLPA"/>
    <property type="match status" value="1"/>
</dbReference>
<dbReference type="InterPro" id="IPR034718">
    <property type="entry name" value="RlpA"/>
</dbReference>
<dbReference type="InterPro" id="IPR009009">
    <property type="entry name" value="RlpA-like_DPBB"/>
</dbReference>
<dbReference type="InterPro" id="IPR007730">
    <property type="entry name" value="SPOR-like_dom"/>
</dbReference>
<keyword evidence="4" id="KW-0449">Lipoprotein</keyword>
<dbReference type="SUPFAM" id="SSF110997">
    <property type="entry name" value="Sporulation related repeat"/>
    <property type="match status" value="1"/>
</dbReference>
<keyword evidence="8" id="KW-1185">Reference proteome</keyword>
<dbReference type="Proteomes" id="UP000509414">
    <property type="component" value="Chromosome"/>
</dbReference>
<keyword evidence="2 4" id="KW-0456">Lyase</keyword>
<proteinExistence type="inferred from homology"/>
<keyword evidence="4" id="KW-1003">Cell membrane</keyword>
<gene>
    <name evidence="4 7" type="primary">rlpA</name>
    <name evidence="7" type="ORF">CINF_0555</name>
</gene>
<dbReference type="RefSeq" id="WP_240156151.1">
    <property type="nucleotide sequence ID" value="NZ_CP049075.1"/>
</dbReference>
<evidence type="ECO:0000313" key="7">
    <source>
        <dbReference type="EMBL" id="QLI05078.1"/>
    </source>
</evidence>
<comment type="similarity">
    <text evidence="4 5">Belongs to the RlpA family.</text>
</comment>
<dbReference type="InterPro" id="IPR036908">
    <property type="entry name" value="RlpA-like_sf"/>
</dbReference>
<keyword evidence="4" id="KW-0472">Membrane</keyword>
<dbReference type="AlphaFoldDB" id="A0A7H9CIJ7"/>
<dbReference type="GO" id="GO:0071555">
    <property type="term" value="P:cell wall organization"/>
    <property type="evidence" value="ECO:0007669"/>
    <property type="project" value="UniProtKB-KW"/>
</dbReference>
<dbReference type="InterPro" id="IPR036680">
    <property type="entry name" value="SPOR-like_sf"/>
</dbReference>
<evidence type="ECO:0000256" key="2">
    <source>
        <dbReference type="ARBA" id="ARBA00023239"/>
    </source>
</evidence>
<keyword evidence="4" id="KW-0564">Palmitate</keyword>
<evidence type="ECO:0000256" key="4">
    <source>
        <dbReference type="HAMAP-Rule" id="MF_02071"/>
    </source>
</evidence>
<dbReference type="PROSITE" id="PS51257">
    <property type="entry name" value="PROKAR_LIPOPROTEIN"/>
    <property type="match status" value="1"/>
</dbReference>
<dbReference type="HAMAP" id="MF_02071">
    <property type="entry name" value="RlpA"/>
    <property type="match status" value="1"/>
</dbReference>
<dbReference type="PANTHER" id="PTHR34183">
    <property type="entry name" value="ENDOLYTIC PEPTIDOGLYCAN TRANSGLYCOSYLASE RLPA"/>
    <property type="match status" value="1"/>
</dbReference>
<dbReference type="Pfam" id="PF05036">
    <property type="entry name" value="SPOR"/>
    <property type="match status" value="1"/>
</dbReference>
<evidence type="ECO:0000259" key="6">
    <source>
        <dbReference type="PROSITE" id="PS51724"/>
    </source>
</evidence>
<dbReference type="CDD" id="cd22268">
    <property type="entry name" value="DPBB_RlpA-like"/>
    <property type="match status" value="1"/>
</dbReference>
<comment type="function">
    <text evidence="4">Lytic transglycosylase with a strong preference for naked glycan strands that lack stem peptides.</text>
</comment>
<dbReference type="PROSITE" id="PS51724">
    <property type="entry name" value="SPOR"/>
    <property type="match status" value="1"/>
</dbReference>
<evidence type="ECO:0000256" key="3">
    <source>
        <dbReference type="ARBA" id="ARBA00023316"/>
    </source>
</evidence>
<dbReference type="Pfam" id="PF03330">
    <property type="entry name" value="DPBB_1"/>
    <property type="match status" value="1"/>
</dbReference>
<dbReference type="NCBIfam" id="TIGR00413">
    <property type="entry name" value="rlpA"/>
    <property type="match status" value="1"/>
</dbReference>
<dbReference type="GO" id="GO:0005886">
    <property type="term" value="C:plasma membrane"/>
    <property type="evidence" value="ECO:0007669"/>
    <property type="project" value="UniProtKB-SubCell"/>
</dbReference>
<dbReference type="GO" id="GO:0000270">
    <property type="term" value="P:peptidoglycan metabolic process"/>
    <property type="evidence" value="ECO:0007669"/>
    <property type="project" value="UniProtKB-UniRule"/>
</dbReference>
<accession>A0A7H9CIJ7</accession>
<feature type="domain" description="SPOR" evidence="6">
    <location>
        <begin position="219"/>
        <end position="297"/>
    </location>
</feature>
<protein>
    <recommendedName>
        <fullName evidence="4">Probable endolytic peptidoglycan transglycosylase RlpA</fullName>
        <ecNumber evidence="4">4.2.2.-</ecNumber>
    </recommendedName>
</protein>
<dbReference type="GO" id="GO:0008932">
    <property type="term" value="F:lytic endotransglycosylase activity"/>
    <property type="evidence" value="ECO:0007669"/>
    <property type="project" value="UniProtKB-UniRule"/>
</dbReference>
<reference evidence="7 8" key="1">
    <citation type="submission" date="2020-02" db="EMBL/GenBank/DDBJ databases">
        <title>Complete genome sequence of the novel Campylobacter species Candidatus Campylobacter infans.</title>
        <authorList>
            <person name="Duim B."/>
            <person name="Zomer A."/>
            <person name="van der Graaf L."/>
            <person name="Wagenaar J."/>
        </authorList>
    </citation>
    <scope>NUCLEOTIDE SEQUENCE [LARGE SCALE GENOMIC DNA]</scope>
    <source>
        <strain evidence="7 8">19S00001</strain>
    </source>
</reference>
<dbReference type="GO" id="GO:0042834">
    <property type="term" value="F:peptidoglycan binding"/>
    <property type="evidence" value="ECO:0007669"/>
    <property type="project" value="InterPro"/>
</dbReference>
<comment type="subcellular location">
    <subcellularLocation>
        <location evidence="4">Cell membrane</location>
        <topology evidence="4">Lipid-anchor</topology>
    </subcellularLocation>
</comment>
<dbReference type="Gene3D" id="2.40.40.10">
    <property type="entry name" value="RlpA-like domain"/>
    <property type="match status" value="1"/>
</dbReference>
<dbReference type="EC" id="4.2.2.-" evidence="4"/>
<evidence type="ECO:0000256" key="1">
    <source>
        <dbReference type="ARBA" id="ARBA00022729"/>
    </source>
</evidence>
<dbReference type="EMBL" id="CP049075">
    <property type="protein sequence ID" value="QLI05078.1"/>
    <property type="molecule type" value="Genomic_DNA"/>
</dbReference>